<dbReference type="Gene3D" id="3.40.50.12580">
    <property type="match status" value="1"/>
</dbReference>
<keyword evidence="6" id="KW-0472">Membrane</keyword>
<gene>
    <name evidence="7" type="ORF">DXC39_05655</name>
</gene>
<evidence type="ECO:0000313" key="8">
    <source>
        <dbReference type="Proteomes" id="UP000261257"/>
    </source>
</evidence>
<organism evidence="7 8">
    <name type="scientific">Hungatella hathewayi</name>
    <dbReference type="NCBI Taxonomy" id="154046"/>
    <lineage>
        <taxon>Bacteria</taxon>
        <taxon>Bacillati</taxon>
        <taxon>Bacillota</taxon>
        <taxon>Clostridia</taxon>
        <taxon>Lachnospirales</taxon>
        <taxon>Lachnospiraceae</taxon>
        <taxon>Hungatella</taxon>
    </lineage>
</organism>
<evidence type="ECO:0000313" key="7">
    <source>
        <dbReference type="EMBL" id="RGM07955.1"/>
    </source>
</evidence>
<comment type="subcellular location">
    <subcellularLocation>
        <location evidence="1">Cell membrane</location>
        <topology evidence="1">Peripheral membrane protein</topology>
    </subcellularLocation>
</comment>
<dbReference type="GO" id="GO:0019350">
    <property type="term" value="P:teichoic acid biosynthetic process"/>
    <property type="evidence" value="ECO:0007669"/>
    <property type="project" value="UniProtKB-KW"/>
</dbReference>
<dbReference type="Gene3D" id="3.40.50.11820">
    <property type="match status" value="1"/>
</dbReference>
<protein>
    <submittedName>
        <fullName evidence="7">Glycerophosphotransferase</fullName>
    </submittedName>
</protein>
<dbReference type="AlphaFoldDB" id="A0A3E4UFR9"/>
<dbReference type="InterPro" id="IPR007554">
    <property type="entry name" value="Glycerophosphate_synth"/>
</dbReference>
<dbReference type="SUPFAM" id="SSF53756">
    <property type="entry name" value="UDP-Glycosyltransferase/glycogen phosphorylase"/>
    <property type="match status" value="1"/>
</dbReference>
<dbReference type="PANTHER" id="PTHR37316:SF3">
    <property type="entry name" value="TEICHOIC ACID GLYCEROL-PHOSPHATE TRANSFERASE"/>
    <property type="match status" value="1"/>
</dbReference>
<dbReference type="InterPro" id="IPR043148">
    <property type="entry name" value="TagF_C"/>
</dbReference>
<evidence type="ECO:0000256" key="6">
    <source>
        <dbReference type="ARBA" id="ARBA00023136"/>
    </source>
</evidence>
<dbReference type="PANTHER" id="PTHR37316">
    <property type="entry name" value="TEICHOIC ACID GLYCEROL-PHOSPHATE PRIMASE"/>
    <property type="match status" value="1"/>
</dbReference>
<comment type="similarity">
    <text evidence="2">Belongs to the CDP-glycerol glycerophosphotransferase family.</text>
</comment>
<dbReference type="GO" id="GO:0005886">
    <property type="term" value="C:plasma membrane"/>
    <property type="evidence" value="ECO:0007669"/>
    <property type="project" value="UniProtKB-SubCell"/>
</dbReference>
<keyword evidence="5" id="KW-0777">Teichoic acid biosynthesis</keyword>
<comment type="caution">
    <text evidence="7">The sequence shown here is derived from an EMBL/GenBank/DDBJ whole genome shotgun (WGS) entry which is preliminary data.</text>
</comment>
<proteinExistence type="inferred from homology"/>
<evidence type="ECO:0000256" key="4">
    <source>
        <dbReference type="ARBA" id="ARBA00022679"/>
    </source>
</evidence>
<dbReference type="InterPro" id="IPR043149">
    <property type="entry name" value="TagF_N"/>
</dbReference>
<evidence type="ECO:0000256" key="1">
    <source>
        <dbReference type="ARBA" id="ARBA00004202"/>
    </source>
</evidence>
<keyword evidence="4 7" id="KW-0808">Transferase</keyword>
<reference evidence="7 8" key="1">
    <citation type="submission" date="2018-08" db="EMBL/GenBank/DDBJ databases">
        <title>A genome reference for cultivated species of the human gut microbiota.</title>
        <authorList>
            <person name="Zou Y."/>
            <person name="Xue W."/>
            <person name="Luo G."/>
        </authorList>
    </citation>
    <scope>NUCLEOTIDE SEQUENCE [LARGE SCALE GENOMIC DNA]</scope>
    <source>
        <strain evidence="7 8">TF05-11AC</strain>
    </source>
</reference>
<dbReference type="Proteomes" id="UP000261257">
    <property type="component" value="Unassembled WGS sequence"/>
</dbReference>
<dbReference type="EMBL" id="QSSQ01000002">
    <property type="protein sequence ID" value="RGM07955.1"/>
    <property type="molecule type" value="Genomic_DNA"/>
</dbReference>
<dbReference type="GO" id="GO:0047355">
    <property type="term" value="F:CDP-glycerol glycerophosphotransferase activity"/>
    <property type="evidence" value="ECO:0007669"/>
    <property type="project" value="InterPro"/>
</dbReference>
<sequence length="387" mass="45572">MSLISKVKKLRHKIYIWKFQRHPVQKNKVLMWADDFKHFGCNPKYIALYLLNNYPGEFDIVWVFDSTVALPRDIPEEIRIVRYFSMDYLYEISTARFIICNARMGEAHYFYKRLEQVYIQTWHSSLRLKKIEGDAVETLPESYIKAARIDSAKIDLLISGCDFSTNIFRRSFWFHGEILKSGTPRCDILLNQSKRIRNKVFQYYQIPYDYKLALYAPTFRNNKKANTYGMEFTQLADVLQEYNNEKWAIGCRLHPNIDEEVNNNSCISMTHYSDMQELIAAADLLITDYSSCMFDMAIAQKPCVLYVPDLQQYLANERGLYFDIETLPFPIAQNMKQLCNTVKDFDLERYRAAIFQFMKKIGSYERGTAAAQICEFMRKINVVGEKI</sequence>
<accession>A0A3E4UFR9</accession>
<evidence type="ECO:0000256" key="2">
    <source>
        <dbReference type="ARBA" id="ARBA00010488"/>
    </source>
</evidence>
<dbReference type="Pfam" id="PF04464">
    <property type="entry name" value="Glyphos_transf"/>
    <property type="match status" value="1"/>
</dbReference>
<name>A0A3E4UFR9_9FIRM</name>
<evidence type="ECO:0000256" key="3">
    <source>
        <dbReference type="ARBA" id="ARBA00022475"/>
    </source>
</evidence>
<dbReference type="InterPro" id="IPR051612">
    <property type="entry name" value="Teichoic_Acid_Biosynth"/>
</dbReference>
<keyword evidence="3" id="KW-1003">Cell membrane</keyword>
<dbReference type="RefSeq" id="WP_117621067.1">
    <property type="nucleotide sequence ID" value="NZ_QRQF01000003.1"/>
</dbReference>
<evidence type="ECO:0000256" key="5">
    <source>
        <dbReference type="ARBA" id="ARBA00022944"/>
    </source>
</evidence>